<feature type="domain" description="VOC" evidence="1">
    <location>
        <begin position="7"/>
        <end position="127"/>
    </location>
</feature>
<gene>
    <name evidence="2" type="ORF">EAH73_00890</name>
</gene>
<dbReference type="AlphaFoldDB" id="A0A502HBF9"/>
<accession>A0A502HBF9</accession>
<dbReference type="RefSeq" id="WP_140464422.1">
    <property type="nucleotide sequence ID" value="NZ_RCYZ01000001.1"/>
</dbReference>
<dbReference type="Proteomes" id="UP000317646">
    <property type="component" value="Unassembled WGS sequence"/>
</dbReference>
<dbReference type="InterPro" id="IPR029068">
    <property type="entry name" value="Glyas_Bleomycin-R_OHBP_Dase"/>
</dbReference>
<dbReference type="InterPro" id="IPR037523">
    <property type="entry name" value="VOC_core"/>
</dbReference>
<dbReference type="PANTHER" id="PTHR21366:SF14">
    <property type="entry name" value="GLYOXALASE DOMAIN-CONTAINING PROTEIN 5"/>
    <property type="match status" value="1"/>
</dbReference>
<evidence type="ECO:0000259" key="1">
    <source>
        <dbReference type="PROSITE" id="PS51819"/>
    </source>
</evidence>
<dbReference type="OrthoDB" id="192739at2"/>
<dbReference type="EMBL" id="RCYZ01000001">
    <property type="protein sequence ID" value="TPG71841.1"/>
    <property type="molecule type" value="Genomic_DNA"/>
</dbReference>
<dbReference type="SUPFAM" id="SSF54593">
    <property type="entry name" value="Glyoxalase/Bleomycin resistance protein/Dihydroxybiphenyl dioxygenase"/>
    <property type="match status" value="1"/>
</dbReference>
<keyword evidence="3" id="KW-1185">Reference proteome</keyword>
<organism evidence="2 3">
    <name type="scientific">Hymenobacter nivis</name>
    <dbReference type="NCBI Taxonomy" id="1850093"/>
    <lineage>
        <taxon>Bacteria</taxon>
        <taxon>Pseudomonadati</taxon>
        <taxon>Bacteroidota</taxon>
        <taxon>Cytophagia</taxon>
        <taxon>Cytophagales</taxon>
        <taxon>Hymenobacteraceae</taxon>
        <taxon>Hymenobacter</taxon>
    </lineage>
</organism>
<comment type="caution">
    <text evidence="2">The sequence shown here is derived from an EMBL/GenBank/DDBJ whole genome shotgun (WGS) entry which is preliminary data.</text>
</comment>
<dbReference type="Pfam" id="PF00903">
    <property type="entry name" value="Glyoxalase"/>
    <property type="match status" value="1"/>
</dbReference>
<proteinExistence type="predicted"/>
<dbReference type="InterPro" id="IPR050383">
    <property type="entry name" value="GlyoxalaseI/FosfomycinResist"/>
</dbReference>
<evidence type="ECO:0000313" key="2">
    <source>
        <dbReference type="EMBL" id="TPG71841.1"/>
    </source>
</evidence>
<dbReference type="InterPro" id="IPR004360">
    <property type="entry name" value="Glyas_Fos-R_dOase_dom"/>
</dbReference>
<dbReference type="PROSITE" id="PS51819">
    <property type="entry name" value="VOC"/>
    <property type="match status" value="1"/>
</dbReference>
<dbReference type="CDD" id="cd07253">
    <property type="entry name" value="GLOD5"/>
    <property type="match status" value="1"/>
</dbReference>
<name>A0A502HBF9_9BACT</name>
<protein>
    <submittedName>
        <fullName evidence="2">VOC family protein</fullName>
    </submittedName>
</protein>
<dbReference type="Gene3D" id="3.10.180.10">
    <property type="entry name" value="2,3-Dihydroxybiphenyl 1,2-Dioxygenase, domain 1"/>
    <property type="match status" value="1"/>
</dbReference>
<reference evidence="2 3" key="1">
    <citation type="journal article" date="2019" name="Environ. Microbiol.">
        <title>Species interactions and distinct microbial communities in high Arctic permafrost affected cryosols are associated with the CH4 and CO2 gas fluxes.</title>
        <authorList>
            <person name="Altshuler I."/>
            <person name="Hamel J."/>
            <person name="Turney S."/>
            <person name="Magnuson E."/>
            <person name="Levesque R."/>
            <person name="Greer C."/>
            <person name="Whyte L.G."/>
        </authorList>
    </citation>
    <scope>NUCLEOTIDE SEQUENCE [LARGE SCALE GENOMIC DNA]</scope>
    <source>
        <strain evidence="2 3">S9.2P</strain>
    </source>
</reference>
<dbReference type="PANTHER" id="PTHR21366">
    <property type="entry name" value="GLYOXALASE FAMILY PROTEIN"/>
    <property type="match status" value="1"/>
</dbReference>
<sequence>MPIALKRFDHLVLTVADLQKTRDFYTAVLGMAAEEFQPGRWALKFGQQKINLHPAAHVPDPNVRHATPGSADLCLLTDTPVAEVLAWLAHHHVPVVTGPIRRSGALGPLLSVYVYDPDENLIEIAHQLPA</sequence>
<evidence type="ECO:0000313" key="3">
    <source>
        <dbReference type="Proteomes" id="UP000317646"/>
    </source>
</evidence>